<dbReference type="CDD" id="cd04179">
    <property type="entry name" value="DPM_DPG-synthase_like"/>
    <property type="match status" value="1"/>
</dbReference>
<reference evidence="2 3" key="1">
    <citation type="submission" date="2019-11" db="EMBL/GenBank/DDBJ databases">
        <title>Draft genome sequences of five Paenibacillus species of dairy origin.</title>
        <authorList>
            <person name="Olajide A.M."/>
            <person name="Chen S."/>
            <person name="Lapointe G."/>
        </authorList>
    </citation>
    <scope>NUCLEOTIDE SEQUENCE [LARGE SCALE GENOMIC DNA]</scope>
    <source>
        <strain evidence="2 3">3CT49</strain>
    </source>
</reference>
<dbReference type="Proteomes" id="UP000442469">
    <property type="component" value="Unassembled WGS sequence"/>
</dbReference>
<gene>
    <name evidence="2" type="ORF">GNQ08_11760</name>
</gene>
<dbReference type="GO" id="GO:0006487">
    <property type="term" value="P:protein N-linked glycosylation"/>
    <property type="evidence" value="ECO:0007669"/>
    <property type="project" value="TreeGrafter"/>
</dbReference>
<keyword evidence="2" id="KW-0808">Transferase</keyword>
<protein>
    <submittedName>
        <fullName evidence="2">Glycosyltransferase</fullName>
    </submittedName>
</protein>
<dbReference type="OrthoDB" id="9810303at2"/>
<organism evidence="2 3">
    <name type="scientific">Paenibacillus macerans</name>
    <name type="common">Bacillus macerans</name>
    <dbReference type="NCBI Taxonomy" id="44252"/>
    <lineage>
        <taxon>Bacteria</taxon>
        <taxon>Bacillati</taxon>
        <taxon>Bacillota</taxon>
        <taxon>Bacilli</taxon>
        <taxon>Bacillales</taxon>
        <taxon>Paenibacillaceae</taxon>
        <taxon>Paenibacillus</taxon>
    </lineage>
</organism>
<comment type="caution">
    <text evidence="2">The sequence shown here is derived from an EMBL/GenBank/DDBJ whole genome shotgun (WGS) entry which is preliminary data.</text>
</comment>
<dbReference type="Pfam" id="PF00535">
    <property type="entry name" value="Glycos_transf_2"/>
    <property type="match status" value="1"/>
</dbReference>
<dbReference type="InterPro" id="IPR029044">
    <property type="entry name" value="Nucleotide-diphossugar_trans"/>
</dbReference>
<evidence type="ECO:0000259" key="1">
    <source>
        <dbReference type="Pfam" id="PF00535"/>
    </source>
</evidence>
<accession>A0A6N8EW99</accession>
<dbReference type="PANTHER" id="PTHR10859">
    <property type="entry name" value="GLYCOSYL TRANSFERASE"/>
    <property type="match status" value="1"/>
</dbReference>
<proteinExistence type="predicted"/>
<dbReference type="PANTHER" id="PTHR10859:SF91">
    <property type="entry name" value="DOLICHYL-PHOSPHATE BETA-GLUCOSYLTRANSFERASE"/>
    <property type="match status" value="1"/>
</dbReference>
<sequence length="383" mass="44398">MEVFIVRDRDVVIFTDRERNISYTEINRFYAVKYFAEPRADILLQPVLCCIVDYADPERAIAASNTIRASLPEVALLLITDMGAALSDNDLIRIRGVGRISLIHWKENYRSKLLLEIQRQLHPEFLSEGPHTAFILSVYNEEQRFRHVRRFCERLQAYIQAHLIEGSIYLIDDGSEDRTLELLEGIERETNLAAGRINDNDNDNVIPLVSARKLGRNTRKAGTYLEGMRTIEADYFVFVDADDSFFIEDIARMINIVKMGYYDIIIGTKDDSAENRSRLRFWISKCKRIVSKPFLPAGVIDSQTGLKVMSAVAVRRIFPHLKEELGLAVDLEMMFIAKKLKLRVLQLPVECIDRDGSHIEVWRDSVRFMRSLVDIWRLDRRIR</sequence>
<dbReference type="InterPro" id="IPR001173">
    <property type="entry name" value="Glyco_trans_2-like"/>
</dbReference>
<evidence type="ECO:0000313" key="3">
    <source>
        <dbReference type="Proteomes" id="UP000442469"/>
    </source>
</evidence>
<dbReference type="GO" id="GO:0016740">
    <property type="term" value="F:transferase activity"/>
    <property type="evidence" value="ECO:0007669"/>
    <property type="project" value="UniProtKB-KW"/>
</dbReference>
<feature type="domain" description="Glycosyltransferase 2-like" evidence="1">
    <location>
        <begin position="135"/>
        <end position="278"/>
    </location>
</feature>
<name>A0A6N8EW99_PAEMA</name>
<dbReference type="Gene3D" id="3.90.550.10">
    <property type="entry name" value="Spore Coat Polysaccharide Biosynthesis Protein SpsA, Chain A"/>
    <property type="match status" value="1"/>
</dbReference>
<dbReference type="SUPFAM" id="SSF53448">
    <property type="entry name" value="Nucleotide-diphospho-sugar transferases"/>
    <property type="match status" value="1"/>
</dbReference>
<evidence type="ECO:0000313" key="2">
    <source>
        <dbReference type="EMBL" id="MUG23083.1"/>
    </source>
</evidence>
<dbReference type="EMBL" id="WNZZ01000007">
    <property type="protein sequence ID" value="MUG23083.1"/>
    <property type="molecule type" value="Genomic_DNA"/>
</dbReference>
<dbReference type="AlphaFoldDB" id="A0A6N8EW99"/>